<evidence type="ECO:0000313" key="2">
    <source>
        <dbReference type="EMBL" id="MPC55758.1"/>
    </source>
</evidence>
<organism evidence="2 3">
    <name type="scientific">Portunus trituberculatus</name>
    <name type="common">Swimming crab</name>
    <name type="synonym">Neptunus trituberculatus</name>
    <dbReference type="NCBI Taxonomy" id="210409"/>
    <lineage>
        <taxon>Eukaryota</taxon>
        <taxon>Metazoa</taxon>
        <taxon>Ecdysozoa</taxon>
        <taxon>Arthropoda</taxon>
        <taxon>Crustacea</taxon>
        <taxon>Multicrustacea</taxon>
        <taxon>Malacostraca</taxon>
        <taxon>Eumalacostraca</taxon>
        <taxon>Eucarida</taxon>
        <taxon>Decapoda</taxon>
        <taxon>Pleocyemata</taxon>
        <taxon>Brachyura</taxon>
        <taxon>Eubrachyura</taxon>
        <taxon>Portunoidea</taxon>
        <taxon>Portunidae</taxon>
        <taxon>Portuninae</taxon>
        <taxon>Portunus</taxon>
    </lineage>
</organism>
<dbReference type="Proteomes" id="UP000324222">
    <property type="component" value="Unassembled WGS sequence"/>
</dbReference>
<gene>
    <name evidence="2" type="ORF">E2C01_049702</name>
</gene>
<evidence type="ECO:0000313" key="3">
    <source>
        <dbReference type="Proteomes" id="UP000324222"/>
    </source>
</evidence>
<dbReference type="AlphaFoldDB" id="A0A5B7GF24"/>
<name>A0A5B7GF24_PORTR</name>
<protein>
    <submittedName>
        <fullName evidence="2">Uncharacterized protein</fullName>
    </submittedName>
</protein>
<comment type="caution">
    <text evidence="2">The sequence shown here is derived from an EMBL/GenBank/DDBJ whole genome shotgun (WGS) entry which is preliminary data.</text>
</comment>
<accession>A0A5B7GF24</accession>
<reference evidence="2 3" key="1">
    <citation type="submission" date="2019-05" db="EMBL/GenBank/DDBJ databases">
        <title>Another draft genome of Portunus trituberculatus and its Hox gene families provides insights of decapod evolution.</title>
        <authorList>
            <person name="Jeong J.-H."/>
            <person name="Song I."/>
            <person name="Kim S."/>
            <person name="Choi T."/>
            <person name="Kim D."/>
            <person name="Ryu S."/>
            <person name="Kim W."/>
        </authorList>
    </citation>
    <scope>NUCLEOTIDE SEQUENCE [LARGE SCALE GENOMIC DNA]</scope>
    <source>
        <tissue evidence="2">Muscle</tissue>
    </source>
</reference>
<sequence>MTVTDTAQVDAIEMFCLVYQKHQLLLLNLTQTNISGCGGDQCLHLTKSCIDEATAAPQDFASIPSTLTFTLTLCVLAAAPHIHTTPGLRIRNALHFILCLMSKTSPPDPRMAGCRDRPTERPSVQTSSSGRNVSPLPCLWWSTSARCATSSCLSCGGRVAGGGQLLSLSSLIHD</sequence>
<dbReference type="EMBL" id="VSRR010013410">
    <property type="protein sequence ID" value="MPC55758.1"/>
    <property type="molecule type" value="Genomic_DNA"/>
</dbReference>
<proteinExistence type="predicted"/>
<evidence type="ECO:0000256" key="1">
    <source>
        <dbReference type="SAM" id="MobiDB-lite"/>
    </source>
</evidence>
<feature type="region of interest" description="Disordered" evidence="1">
    <location>
        <begin position="106"/>
        <end position="132"/>
    </location>
</feature>
<keyword evidence="3" id="KW-1185">Reference proteome</keyword>
<feature type="compositionally biased region" description="Polar residues" evidence="1">
    <location>
        <begin position="122"/>
        <end position="132"/>
    </location>
</feature>